<dbReference type="EMBL" id="KN832915">
    <property type="protein sequence ID" value="KIM92606.1"/>
    <property type="molecule type" value="Genomic_DNA"/>
</dbReference>
<dbReference type="CDD" id="cd12148">
    <property type="entry name" value="fungal_TF_MHR"/>
    <property type="match status" value="1"/>
</dbReference>
<dbReference type="Pfam" id="PF04082">
    <property type="entry name" value="Fungal_trans"/>
    <property type="match status" value="1"/>
</dbReference>
<proteinExistence type="predicted"/>
<dbReference type="GO" id="GO:0008270">
    <property type="term" value="F:zinc ion binding"/>
    <property type="evidence" value="ECO:0007669"/>
    <property type="project" value="InterPro"/>
</dbReference>
<feature type="domain" description="Xylanolytic transcriptional activator regulatory" evidence="2">
    <location>
        <begin position="320"/>
        <end position="397"/>
    </location>
</feature>
<evidence type="ECO:0000313" key="3">
    <source>
        <dbReference type="EMBL" id="KIM92606.1"/>
    </source>
</evidence>
<accession>A0A0C3GQ34</accession>
<reference evidence="4" key="2">
    <citation type="submission" date="2015-01" db="EMBL/GenBank/DDBJ databases">
        <title>Evolutionary Origins and Diversification of the Mycorrhizal Mutualists.</title>
        <authorList>
            <consortium name="DOE Joint Genome Institute"/>
            <consortium name="Mycorrhizal Genomics Consortium"/>
            <person name="Kohler A."/>
            <person name="Kuo A."/>
            <person name="Nagy L.G."/>
            <person name="Floudas D."/>
            <person name="Copeland A."/>
            <person name="Barry K.W."/>
            <person name="Cichocki N."/>
            <person name="Veneault-Fourrey C."/>
            <person name="LaButti K."/>
            <person name="Lindquist E.A."/>
            <person name="Lipzen A."/>
            <person name="Lundell T."/>
            <person name="Morin E."/>
            <person name="Murat C."/>
            <person name="Riley R."/>
            <person name="Ohm R."/>
            <person name="Sun H."/>
            <person name="Tunlid A."/>
            <person name="Henrissat B."/>
            <person name="Grigoriev I.V."/>
            <person name="Hibbett D.S."/>
            <person name="Martin F."/>
        </authorList>
    </citation>
    <scope>NUCLEOTIDE SEQUENCE [LARGE SCALE GENOMIC DNA]</scope>
    <source>
        <strain evidence="4">Zn</strain>
    </source>
</reference>
<keyword evidence="4" id="KW-1185">Reference proteome</keyword>
<dbReference type="STRING" id="913774.A0A0C3GQ34"/>
<gene>
    <name evidence="3" type="ORF">OIDMADRAFT_36477</name>
</gene>
<evidence type="ECO:0000313" key="4">
    <source>
        <dbReference type="Proteomes" id="UP000054321"/>
    </source>
</evidence>
<protein>
    <recommendedName>
        <fullName evidence="2">Xylanolytic transcriptional activator regulatory domain-containing protein</fullName>
    </recommendedName>
</protein>
<reference evidence="3 4" key="1">
    <citation type="submission" date="2014-04" db="EMBL/GenBank/DDBJ databases">
        <authorList>
            <consortium name="DOE Joint Genome Institute"/>
            <person name="Kuo A."/>
            <person name="Martino E."/>
            <person name="Perotto S."/>
            <person name="Kohler A."/>
            <person name="Nagy L.G."/>
            <person name="Floudas D."/>
            <person name="Copeland A."/>
            <person name="Barry K.W."/>
            <person name="Cichocki N."/>
            <person name="Veneault-Fourrey C."/>
            <person name="LaButti K."/>
            <person name="Lindquist E.A."/>
            <person name="Lipzen A."/>
            <person name="Lundell T."/>
            <person name="Morin E."/>
            <person name="Murat C."/>
            <person name="Sun H."/>
            <person name="Tunlid A."/>
            <person name="Henrissat B."/>
            <person name="Grigoriev I.V."/>
            <person name="Hibbett D.S."/>
            <person name="Martin F."/>
            <person name="Nordberg H.P."/>
            <person name="Cantor M.N."/>
            <person name="Hua S.X."/>
        </authorList>
    </citation>
    <scope>NUCLEOTIDE SEQUENCE [LARGE SCALE GENOMIC DNA]</scope>
    <source>
        <strain evidence="3 4">Zn</strain>
    </source>
</reference>
<dbReference type="Proteomes" id="UP000054321">
    <property type="component" value="Unassembled WGS sequence"/>
</dbReference>
<dbReference type="HOGENOM" id="CLU_627134_0_0_1"/>
<keyword evidence="1" id="KW-0539">Nucleus</keyword>
<dbReference type="GO" id="GO:0003677">
    <property type="term" value="F:DNA binding"/>
    <property type="evidence" value="ECO:0007669"/>
    <property type="project" value="InterPro"/>
</dbReference>
<evidence type="ECO:0000259" key="2">
    <source>
        <dbReference type="SMART" id="SM00906"/>
    </source>
</evidence>
<organism evidence="3 4">
    <name type="scientific">Oidiodendron maius (strain Zn)</name>
    <dbReference type="NCBI Taxonomy" id="913774"/>
    <lineage>
        <taxon>Eukaryota</taxon>
        <taxon>Fungi</taxon>
        <taxon>Dikarya</taxon>
        <taxon>Ascomycota</taxon>
        <taxon>Pezizomycotina</taxon>
        <taxon>Leotiomycetes</taxon>
        <taxon>Leotiomycetes incertae sedis</taxon>
        <taxon>Myxotrichaceae</taxon>
        <taxon>Oidiodendron</taxon>
    </lineage>
</organism>
<dbReference type="InParanoid" id="A0A0C3GQ34"/>
<dbReference type="PANTHER" id="PTHR47425:SF2">
    <property type="entry name" value="FARB-RELATED"/>
    <property type="match status" value="1"/>
</dbReference>
<dbReference type="GO" id="GO:0006351">
    <property type="term" value="P:DNA-templated transcription"/>
    <property type="evidence" value="ECO:0007669"/>
    <property type="project" value="InterPro"/>
</dbReference>
<dbReference type="OrthoDB" id="5121955at2759"/>
<dbReference type="AlphaFoldDB" id="A0A0C3GQ34"/>
<dbReference type="InterPro" id="IPR052761">
    <property type="entry name" value="Fungal_Detox/Toxin_TFs"/>
</dbReference>
<sequence length="437" mass="49312">MLSRVTRHPLYQTIIQRSYQGSSRVDEEEQDLQERVLLVEREKLIRVMAVSDKSSGPTAKAENYGSARLYDRMPCTQPRSEVQSVSILQGLGPHGMPIYDYPLAEILPASGTNQLEEYVLPTPTTSSWPKPLVQIRSPLASALIARSSSSKDVPVPILPCIFAPFAHHLTTPDLAYLHQHDALTLPNESVQIELLKAYVEFVHSSMPLLDLEHFLSAVKYGSEGLGGQNEKRNGWETAETAEISFLLFQAVMFSAVGFVSMRVLQKAGHSSRESAKRAFFNRVRYLYDFDVCTDRLSIIQSLLLMTLWPANMSSKGDKDAWHWLGLAISHSYSLGLNRKIPCTTDDLRIRRLKRRVWWATFVRDRTLALSDSGTFKRVIRIKREDCDVEMLSMDDFDLNANEEVDAGKEATQAMKNAALCVERALLCWCSNDGLLEQ</sequence>
<name>A0A0C3GQ34_OIDMZ</name>
<dbReference type="PANTHER" id="PTHR47425">
    <property type="entry name" value="FARB-RELATED"/>
    <property type="match status" value="1"/>
</dbReference>
<dbReference type="SMART" id="SM00906">
    <property type="entry name" value="Fungal_trans"/>
    <property type="match status" value="1"/>
</dbReference>
<dbReference type="InterPro" id="IPR007219">
    <property type="entry name" value="XnlR_reg_dom"/>
</dbReference>
<evidence type="ECO:0000256" key="1">
    <source>
        <dbReference type="ARBA" id="ARBA00023242"/>
    </source>
</evidence>